<evidence type="ECO:0000313" key="10">
    <source>
        <dbReference type="Proteomes" id="UP000000702"/>
    </source>
</evidence>
<comment type="similarity">
    <text evidence="7 8">Belongs to the SFT2 family.</text>
</comment>
<dbReference type="VEuPathDB" id="TriTrypDB:TcIL3000_0_57280"/>
<evidence type="ECO:0000256" key="3">
    <source>
        <dbReference type="ARBA" id="ARBA00022692"/>
    </source>
</evidence>
<dbReference type="InterPro" id="IPR007305">
    <property type="entry name" value="Vesicle_transpt_Got1/SFT2"/>
</dbReference>
<evidence type="ECO:0000256" key="2">
    <source>
        <dbReference type="ARBA" id="ARBA00022448"/>
    </source>
</evidence>
<dbReference type="GO" id="GO:0016192">
    <property type="term" value="P:vesicle-mediated transport"/>
    <property type="evidence" value="ECO:0007669"/>
    <property type="project" value="InterPro"/>
</dbReference>
<evidence type="ECO:0000256" key="1">
    <source>
        <dbReference type="ARBA" id="ARBA00004141"/>
    </source>
</evidence>
<evidence type="ECO:0000256" key="6">
    <source>
        <dbReference type="ARBA" id="ARBA00023136"/>
    </source>
</evidence>
<feature type="transmembrane region" description="Helical" evidence="8">
    <location>
        <begin position="99"/>
        <end position="130"/>
    </location>
</feature>
<sequence length="156" mass="17253">MEIPIEVVGSSFSDGDDGEQCFKGLSWATRMKGYLLCTALGLLCSAMACVALSIGYYWKYSVLTTLGSVISLGGTFILKGPVAQVRYMFDEYRRTASTVYLISLFLTLFVAFRFKSFLLCVVCGIVQYVALIWYSLTFVPYGQEALGSCLRGLFGR</sequence>
<evidence type="ECO:0000256" key="5">
    <source>
        <dbReference type="ARBA" id="ARBA00022989"/>
    </source>
</evidence>
<reference evidence="9 10" key="2">
    <citation type="journal article" date="2012" name="Proc. Natl. Acad. Sci. U.S.A.">
        <title>Antigenic diversity is generated by distinct evolutionary mechanisms in African trypanosome species.</title>
        <authorList>
            <person name="Jackson A.P."/>
            <person name="Berry A."/>
            <person name="Aslett M."/>
            <person name="Allison H.C."/>
            <person name="Burton P."/>
            <person name="Vavrova-Anderson J."/>
            <person name="Brown R."/>
            <person name="Browne H."/>
            <person name="Corton N."/>
            <person name="Hauser H."/>
            <person name="Gamble J."/>
            <person name="Gilderthorp R."/>
            <person name="Marcello L."/>
            <person name="McQuillan J."/>
            <person name="Otto T.D."/>
            <person name="Quail M.A."/>
            <person name="Sanders M.J."/>
            <person name="van Tonder A."/>
            <person name="Ginger M.L."/>
            <person name="Field M.C."/>
            <person name="Barry J.D."/>
            <person name="Hertz-Fowler C."/>
            <person name="Berriman M."/>
        </authorList>
    </citation>
    <scope>NUCLEOTIDE SEQUENCE [LARGE SCALE GENOMIC DNA]</scope>
    <source>
        <strain evidence="9 10">IL3000</strain>
    </source>
</reference>
<comment type="subcellular location">
    <subcellularLocation>
        <location evidence="1 8">Membrane</location>
        <topology evidence="1 8">Multi-pass membrane protein</topology>
    </subcellularLocation>
</comment>
<dbReference type="OMA" id="RLQCFLG"/>
<dbReference type="GO" id="GO:0005737">
    <property type="term" value="C:cytoplasm"/>
    <property type="evidence" value="ECO:0007669"/>
    <property type="project" value="UniProtKB-ARBA"/>
</dbReference>
<dbReference type="PANTHER" id="PTHR23137">
    <property type="entry name" value="VESICLE TRANSPORT PROTEIN-RELATED"/>
    <property type="match status" value="1"/>
</dbReference>
<keyword evidence="6 8" id="KW-0472">Membrane</keyword>
<dbReference type="InterPro" id="IPR011691">
    <property type="entry name" value="Vesicle_transpt_SFT2"/>
</dbReference>
<dbReference type="Proteomes" id="UP000000702">
    <property type="component" value="Unassembled WGS sequence"/>
</dbReference>
<dbReference type="GO" id="GO:0012505">
    <property type="term" value="C:endomembrane system"/>
    <property type="evidence" value="ECO:0007669"/>
    <property type="project" value="UniProtKB-ARBA"/>
</dbReference>
<dbReference type="GO" id="GO:0016020">
    <property type="term" value="C:membrane"/>
    <property type="evidence" value="ECO:0007669"/>
    <property type="project" value="UniProtKB-SubCell"/>
</dbReference>
<keyword evidence="4 8" id="KW-0653">Protein transport</keyword>
<keyword evidence="10" id="KW-1185">Reference proteome</keyword>
<proteinExistence type="inferred from homology"/>
<gene>
    <name evidence="9" type="ORF">TCIL3000_0_57280</name>
</gene>
<comment type="caution">
    <text evidence="8">Lacks conserved residue(s) required for the propagation of feature annotation.</text>
</comment>
<keyword evidence="2 8" id="KW-0813">Transport</keyword>
<organism evidence="9 10">
    <name type="scientific">Trypanosoma congolense (strain IL3000)</name>
    <dbReference type="NCBI Taxonomy" id="1068625"/>
    <lineage>
        <taxon>Eukaryota</taxon>
        <taxon>Discoba</taxon>
        <taxon>Euglenozoa</taxon>
        <taxon>Kinetoplastea</taxon>
        <taxon>Metakinetoplastina</taxon>
        <taxon>Trypanosomatida</taxon>
        <taxon>Trypanosomatidae</taxon>
        <taxon>Trypanosoma</taxon>
        <taxon>Nannomonas</taxon>
    </lineage>
</organism>
<dbReference type="Pfam" id="PF04178">
    <property type="entry name" value="Got1"/>
    <property type="match status" value="1"/>
</dbReference>
<evidence type="ECO:0000313" key="9">
    <source>
        <dbReference type="EMBL" id="CCD15179.1"/>
    </source>
</evidence>
<comment type="function">
    <text evidence="8">May be involved in fusion of retrograde transport vesicles derived from an endocytic compartment with the Golgi complex.</text>
</comment>
<dbReference type="GO" id="GO:0015031">
    <property type="term" value="P:protein transport"/>
    <property type="evidence" value="ECO:0007669"/>
    <property type="project" value="UniProtKB-KW"/>
</dbReference>
<comment type="caution">
    <text evidence="9">The sequence shown here is derived from an EMBL/GenBank/DDBJ whole genome shotgun (WGS) entry which is preliminary data.</text>
</comment>
<dbReference type="AlphaFoldDB" id="F9WD31"/>
<accession>F9WD31</accession>
<reference evidence="10" key="1">
    <citation type="submission" date="2011-07" db="EMBL/GenBank/DDBJ databases">
        <title>Divergent evolution of antigenic variation in African trypanosomes.</title>
        <authorList>
            <person name="Jackson A.P."/>
            <person name="Berry A."/>
            <person name="Allison H.C."/>
            <person name="Burton P."/>
            <person name="Anderson J."/>
            <person name="Aslett M."/>
            <person name="Brown R."/>
            <person name="Corton N."/>
            <person name="Harris D."/>
            <person name="Hauser H."/>
            <person name="Gamble J."/>
            <person name="Gilderthorp R."/>
            <person name="McQuillan J."/>
            <person name="Quail M.A."/>
            <person name="Sanders M."/>
            <person name="Van Tonder A."/>
            <person name="Ginger M.L."/>
            <person name="Donelson J.E."/>
            <person name="Field M.C."/>
            <person name="Barry J.D."/>
            <person name="Berriman M."/>
            <person name="Hertz-Fowler C."/>
        </authorList>
    </citation>
    <scope>NUCLEOTIDE SEQUENCE [LARGE SCALE GENOMIC DNA]</scope>
    <source>
        <strain evidence="10">IL3000</strain>
    </source>
</reference>
<dbReference type="EMBL" id="CAEQ01001814">
    <property type="protein sequence ID" value="CCD15179.1"/>
    <property type="molecule type" value="Genomic_DNA"/>
</dbReference>
<feature type="transmembrane region" description="Helical" evidence="8">
    <location>
        <begin position="33"/>
        <end position="54"/>
    </location>
</feature>
<evidence type="ECO:0000256" key="4">
    <source>
        <dbReference type="ARBA" id="ARBA00022927"/>
    </source>
</evidence>
<keyword evidence="3 8" id="KW-0812">Transmembrane</keyword>
<name>F9WD31_TRYCI</name>
<evidence type="ECO:0000256" key="8">
    <source>
        <dbReference type="RuleBase" id="RU363111"/>
    </source>
</evidence>
<evidence type="ECO:0000256" key="7">
    <source>
        <dbReference type="ARBA" id="ARBA00025800"/>
    </source>
</evidence>
<protein>
    <recommendedName>
        <fullName evidence="8">Vesicle transport protein</fullName>
    </recommendedName>
</protein>
<dbReference type="PANTHER" id="PTHR23137:SF38">
    <property type="entry name" value="VESICLE TRANSPORT PROTEIN"/>
    <property type="match status" value="1"/>
</dbReference>
<keyword evidence="5 8" id="KW-1133">Transmembrane helix</keyword>
<feature type="transmembrane region" description="Helical" evidence="8">
    <location>
        <begin position="60"/>
        <end position="78"/>
    </location>
</feature>